<reference evidence="2" key="2">
    <citation type="submission" date="2024-04" db="EMBL/GenBank/DDBJ databases">
        <authorList>
            <person name="Chen Y."/>
            <person name="Shah S."/>
            <person name="Dougan E. K."/>
            <person name="Thang M."/>
            <person name="Chan C."/>
        </authorList>
    </citation>
    <scope>NUCLEOTIDE SEQUENCE [LARGE SCALE GENOMIC DNA]</scope>
</reference>
<dbReference type="Proteomes" id="UP001152797">
    <property type="component" value="Unassembled WGS sequence"/>
</dbReference>
<dbReference type="Gene3D" id="2.60.120.620">
    <property type="entry name" value="q2cbj1_9rhob like domain"/>
    <property type="match status" value="1"/>
</dbReference>
<dbReference type="AlphaFoldDB" id="A0A9P1CWN7"/>
<evidence type="ECO:0000313" key="2">
    <source>
        <dbReference type="EMBL" id="CAL1153019.1"/>
    </source>
</evidence>
<dbReference type="EMBL" id="CAMXCT030002665">
    <property type="protein sequence ID" value="CAL4786956.1"/>
    <property type="molecule type" value="Genomic_DNA"/>
</dbReference>
<dbReference type="EMBL" id="CAMXCT010002665">
    <property type="protein sequence ID" value="CAI3999644.1"/>
    <property type="molecule type" value="Genomic_DNA"/>
</dbReference>
<organism evidence="1">
    <name type="scientific">Cladocopium goreaui</name>
    <dbReference type="NCBI Taxonomy" id="2562237"/>
    <lineage>
        <taxon>Eukaryota</taxon>
        <taxon>Sar</taxon>
        <taxon>Alveolata</taxon>
        <taxon>Dinophyceae</taxon>
        <taxon>Suessiales</taxon>
        <taxon>Symbiodiniaceae</taxon>
        <taxon>Cladocopium</taxon>
    </lineage>
</organism>
<feature type="non-terminal residue" evidence="1">
    <location>
        <position position="1"/>
    </location>
</feature>
<dbReference type="OrthoDB" id="431781at2759"/>
<proteinExistence type="predicted"/>
<protein>
    <submittedName>
        <fullName evidence="3">Prolyl 4-hydroxylase 7</fullName>
    </submittedName>
</protein>
<dbReference type="EMBL" id="CAMXCT020002665">
    <property type="protein sequence ID" value="CAL1153019.1"/>
    <property type="molecule type" value="Genomic_DNA"/>
</dbReference>
<reference evidence="1" key="1">
    <citation type="submission" date="2022-10" db="EMBL/GenBank/DDBJ databases">
        <authorList>
            <person name="Chen Y."/>
            <person name="Dougan E. K."/>
            <person name="Chan C."/>
            <person name="Rhodes N."/>
            <person name="Thang M."/>
        </authorList>
    </citation>
    <scope>NUCLEOTIDE SEQUENCE</scope>
</reference>
<keyword evidence="4" id="KW-1185">Reference proteome</keyword>
<sequence length="310" mass="34782">GLGLAVAAWIQWRNSVLDAKDVVAPTDASFVAVDNRSQIYRNDHFLSADEVTYLLQFIDHLGGWGSSDGMDQVELPVEGYVAGARRDPIVARLEERIANHTGIPVHPHEDILSIFRVSSHGGLGDLNIAGTHWTMVDSWDLAPDSPRGGFFPPFGLHHDSHERPHRAWTLMVYLQLPDSGGRRIFPLAGRPPKDGEPAERHRQFMAALQDLFGGAERNFSRRAFFDVHAEHPFMDLIEESCRGEYGVSFLPMEPGAAILYPSHSRSLRTWTAGCNVIKGTQIVLQKFKEYPLERRGQDEPIPPYQPFVEQ</sequence>
<name>A0A9P1CWN7_9DINO</name>
<gene>
    <name evidence="1" type="ORF">C1SCF055_LOCUS25828</name>
</gene>
<evidence type="ECO:0000313" key="3">
    <source>
        <dbReference type="EMBL" id="CAL4786956.1"/>
    </source>
</evidence>
<accession>A0A9P1CWN7</accession>
<evidence type="ECO:0000313" key="1">
    <source>
        <dbReference type="EMBL" id="CAI3999644.1"/>
    </source>
</evidence>
<comment type="caution">
    <text evidence="1">The sequence shown here is derived from an EMBL/GenBank/DDBJ whole genome shotgun (WGS) entry which is preliminary data.</text>
</comment>
<evidence type="ECO:0000313" key="4">
    <source>
        <dbReference type="Proteomes" id="UP001152797"/>
    </source>
</evidence>